<proteinExistence type="predicted"/>
<accession>A0AAD7NH97</accession>
<dbReference type="EMBL" id="JARKIB010000033">
    <property type="protein sequence ID" value="KAJ7762237.1"/>
    <property type="molecule type" value="Genomic_DNA"/>
</dbReference>
<organism evidence="2 3">
    <name type="scientific">Mycena metata</name>
    <dbReference type="NCBI Taxonomy" id="1033252"/>
    <lineage>
        <taxon>Eukaryota</taxon>
        <taxon>Fungi</taxon>
        <taxon>Dikarya</taxon>
        <taxon>Basidiomycota</taxon>
        <taxon>Agaricomycotina</taxon>
        <taxon>Agaricomycetes</taxon>
        <taxon>Agaricomycetidae</taxon>
        <taxon>Agaricales</taxon>
        <taxon>Marasmiineae</taxon>
        <taxon>Mycenaceae</taxon>
        <taxon>Mycena</taxon>
    </lineage>
</organism>
<comment type="caution">
    <text evidence="2">The sequence shown here is derived from an EMBL/GenBank/DDBJ whole genome shotgun (WGS) entry which is preliminary data.</text>
</comment>
<gene>
    <name evidence="2" type="ORF">B0H16DRAFT_1719272</name>
</gene>
<dbReference type="AlphaFoldDB" id="A0AAD7NH97"/>
<evidence type="ECO:0000256" key="1">
    <source>
        <dbReference type="SAM" id="MobiDB-lite"/>
    </source>
</evidence>
<evidence type="ECO:0000313" key="3">
    <source>
        <dbReference type="Proteomes" id="UP001215598"/>
    </source>
</evidence>
<dbReference type="Proteomes" id="UP001215598">
    <property type="component" value="Unassembled WGS sequence"/>
</dbReference>
<protein>
    <submittedName>
        <fullName evidence="2">Uncharacterized protein</fullName>
    </submittedName>
</protein>
<feature type="region of interest" description="Disordered" evidence="1">
    <location>
        <begin position="1"/>
        <end position="22"/>
    </location>
</feature>
<sequence length="122" mass="13370">MSTDLDSRYSTATNTSSSNEYQHNDSMVLLPLCQSASPSLCRLHPPQHEHRTVPCHHPLPQHEGTTVPPPLLLLRALHIVFPSTASAFLLGNCLLLHLRLPDPSTSNTLSPSSVVYCVHTSQ</sequence>
<reference evidence="2" key="1">
    <citation type="submission" date="2023-03" db="EMBL/GenBank/DDBJ databases">
        <title>Massive genome expansion in bonnet fungi (Mycena s.s.) driven by repeated elements and novel gene families across ecological guilds.</title>
        <authorList>
            <consortium name="Lawrence Berkeley National Laboratory"/>
            <person name="Harder C.B."/>
            <person name="Miyauchi S."/>
            <person name="Viragh M."/>
            <person name="Kuo A."/>
            <person name="Thoen E."/>
            <person name="Andreopoulos B."/>
            <person name="Lu D."/>
            <person name="Skrede I."/>
            <person name="Drula E."/>
            <person name="Henrissat B."/>
            <person name="Morin E."/>
            <person name="Kohler A."/>
            <person name="Barry K."/>
            <person name="LaButti K."/>
            <person name="Morin E."/>
            <person name="Salamov A."/>
            <person name="Lipzen A."/>
            <person name="Mereny Z."/>
            <person name="Hegedus B."/>
            <person name="Baldrian P."/>
            <person name="Stursova M."/>
            <person name="Weitz H."/>
            <person name="Taylor A."/>
            <person name="Grigoriev I.V."/>
            <person name="Nagy L.G."/>
            <person name="Martin F."/>
            <person name="Kauserud H."/>
        </authorList>
    </citation>
    <scope>NUCLEOTIDE SEQUENCE</scope>
    <source>
        <strain evidence="2">CBHHK182m</strain>
    </source>
</reference>
<keyword evidence="3" id="KW-1185">Reference proteome</keyword>
<name>A0AAD7NH97_9AGAR</name>
<evidence type="ECO:0000313" key="2">
    <source>
        <dbReference type="EMBL" id="KAJ7762237.1"/>
    </source>
</evidence>